<dbReference type="Pfam" id="PF01656">
    <property type="entry name" value="CbiA"/>
    <property type="match status" value="1"/>
</dbReference>
<feature type="domain" description="CobQ/CobB/MinD/ParA nucleotide binding" evidence="3">
    <location>
        <begin position="7"/>
        <end position="226"/>
    </location>
</feature>
<name>A0ABW2C036_9PSEU</name>
<keyword evidence="2" id="KW-0067">ATP-binding</keyword>
<dbReference type="RefSeq" id="WP_345392710.1">
    <property type="nucleotide sequence ID" value="NZ_BAABLA010000011.1"/>
</dbReference>
<dbReference type="SUPFAM" id="SSF52540">
    <property type="entry name" value="P-loop containing nucleoside triphosphate hydrolases"/>
    <property type="match status" value="1"/>
</dbReference>
<dbReference type="EMBL" id="JBHSXX010000001">
    <property type="protein sequence ID" value="MFC6868498.1"/>
    <property type="molecule type" value="Genomic_DNA"/>
</dbReference>
<accession>A0ABW2C036</accession>
<evidence type="ECO:0000313" key="4">
    <source>
        <dbReference type="EMBL" id="MFC6868498.1"/>
    </source>
</evidence>
<dbReference type="InterPro" id="IPR002586">
    <property type="entry name" value="CobQ/CobB/MinD/ParA_Nub-bd_dom"/>
</dbReference>
<dbReference type="InterPro" id="IPR027417">
    <property type="entry name" value="P-loop_NTPase"/>
</dbReference>
<dbReference type="Gene3D" id="3.40.50.300">
    <property type="entry name" value="P-loop containing nucleotide triphosphate hydrolases"/>
    <property type="match status" value="1"/>
</dbReference>
<gene>
    <name evidence="4" type="ORF">ACFQGD_15255</name>
</gene>
<evidence type="ECO:0000256" key="1">
    <source>
        <dbReference type="ARBA" id="ARBA00022741"/>
    </source>
</evidence>
<evidence type="ECO:0000256" key="2">
    <source>
        <dbReference type="ARBA" id="ARBA00022840"/>
    </source>
</evidence>
<evidence type="ECO:0000313" key="5">
    <source>
        <dbReference type="Proteomes" id="UP001596337"/>
    </source>
</evidence>
<keyword evidence="5" id="KW-1185">Reference proteome</keyword>
<keyword evidence="1" id="KW-0547">Nucleotide-binding</keyword>
<evidence type="ECO:0000259" key="3">
    <source>
        <dbReference type="Pfam" id="PF01656"/>
    </source>
</evidence>
<dbReference type="InterPro" id="IPR050625">
    <property type="entry name" value="ParA/MinD_ATPase"/>
</dbReference>
<proteinExistence type="predicted"/>
<dbReference type="PANTHER" id="PTHR43384">
    <property type="entry name" value="SEPTUM SITE-DETERMINING PROTEIN MIND HOMOLOG, CHLOROPLASTIC-RELATED"/>
    <property type="match status" value="1"/>
</dbReference>
<protein>
    <recommendedName>
        <fullName evidence="3">CobQ/CobB/MinD/ParA nucleotide binding domain-containing protein</fullName>
    </recommendedName>
</protein>
<sequence>MRVAFVGKGGAGKSAIAGVVARLLARQGEDVLAVDSDPLPGLSISLGLGVVDAAIPSDAVEEKAEGEPGPRFRLRQGLTAFDALRDYALPAPDGVRFLQFGKTRASGAPLMRSQWAFRQILDGLPPETPTIIGDLPGGTRQPFFGWAGYADTVVVVTPPTSAGLLSARRLAKLAATDAAPNRIVAVISQARDDGDTERVRRRTGLDVVGSVPWDEHVLAAEREGRSVLDAAPDAPAVTAIVTLTERLAARQTTPVLAELQGGGR</sequence>
<comment type="caution">
    <text evidence="4">The sequence shown here is derived from an EMBL/GenBank/DDBJ whole genome shotgun (WGS) entry which is preliminary data.</text>
</comment>
<reference evidence="5" key="1">
    <citation type="journal article" date="2019" name="Int. J. Syst. Evol. Microbiol.">
        <title>The Global Catalogue of Microorganisms (GCM) 10K type strain sequencing project: providing services to taxonomists for standard genome sequencing and annotation.</title>
        <authorList>
            <consortium name="The Broad Institute Genomics Platform"/>
            <consortium name="The Broad Institute Genome Sequencing Center for Infectious Disease"/>
            <person name="Wu L."/>
            <person name="Ma J."/>
        </authorList>
    </citation>
    <scope>NUCLEOTIDE SEQUENCE [LARGE SCALE GENOMIC DNA]</scope>
    <source>
        <strain evidence="5">KCTC 32255</strain>
    </source>
</reference>
<organism evidence="4 5">
    <name type="scientific">Haloechinothrix salitolerans</name>
    <dbReference type="NCBI Taxonomy" id="926830"/>
    <lineage>
        <taxon>Bacteria</taxon>
        <taxon>Bacillati</taxon>
        <taxon>Actinomycetota</taxon>
        <taxon>Actinomycetes</taxon>
        <taxon>Pseudonocardiales</taxon>
        <taxon>Pseudonocardiaceae</taxon>
        <taxon>Haloechinothrix</taxon>
    </lineage>
</organism>
<dbReference type="Proteomes" id="UP001596337">
    <property type="component" value="Unassembled WGS sequence"/>
</dbReference>
<dbReference type="PANTHER" id="PTHR43384:SF6">
    <property type="entry name" value="SEPTUM SITE-DETERMINING PROTEIN MIND HOMOLOG, CHLOROPLASTIC"/>
    <property type="match status" value="1"/>
</dbReference>